<evidence type="ECO:0000313" key="7">
    <source>
        <dbReference type="Proteomes" id="UP000199211"/>
    </source>
</evidence>
<evidence type="ECO:0000259" key="3">
    <source>
        <dbReference type="Pfam" id="PF13511"/>
    </source>
</evidence>
<reference evidence="4 6" key="2">
    <citation type="submission" date="2017-04" db="EMBL/GenBank/DDBJ databases">
        <title>Genome Sequence of Marinobacter salarius strain SMR5 Isolated from a culture of the Diatom Skeletonema marinoi.</title>
        <authorList>
            <person name="Topel M."/>
            <person name="Pinder M.I.M."/>
            <person name="Johansson O.N."/>
            <person name="Kourtchenko O."/>
            <person name="Godhe A."/>
            <person name="Clarke A.K."/>
        </authorList>
    </citation>
    <scope>NUCLEOTIDE SEQUENCE [LARGE SCALE GENOMIC DNA]</scope>
    <source>
        <strain evidence="4 6">SMR5</strain>
    </source>
</reference>
<feature type="compositionally biased region" description="Basic and acidic residues" evidence="1">
    <location>
        <begin position="89"/>
        <end position="103"/>
    </location>
</feature>
<feature type="compositionally biased region" description="Basic and acidic residues" evidence="1">
    <location>
        <begin position="136"/>
        <end position="149"/>
    </location>
</feature>
<dbReference type="Pfam" id="PF13511">
    <property type="entry name" value="DUF4124"/>
    <property type="match status" value="1"/>
</dbReference>
<accession>A0A1W6K6J5</accession>
<dbReference type="EMBL" id="FOTV01000024">
    <property type="protein sequence ID" value="SFM04508.1"/>
    <property type="molecule type" value="Genomic_DNA"/>
</dbReference>
<accession>A0A1I4MMR5</accession>
<proteinExistence type="predicted"/>
<dbReference type="Proteomes" id="UP000193100">
    <property type="component" value="Chromosome"/>
</dbReference>
<dbReference type="Proteomes" id="UP000199211">
    <property type="component" value="Unassembled WGS sequence"/>
</dbReference>
<gene>
    <name evidence="4" type="ORF">MARSALSMR5_00915</name>
    <name evidence="5" type="ORF">SAMN04487868_1246</name>
</gene>
<organism evidence="4 6">
    <name type="scientific">Marinobacter salarius</name>
    <dbReference type="NCBI Taxonomy" id="1420917"/>
    <lineage>
        <taxon>Bacteria</taxon>
        <taxon>Pseudomonadati</taxon>
        <taxon>Pseudomonadota</taxon>
        <taxon>Gammaproteobacteria</taxon>
        <taxon>Pseudomonadales</taxon>
        <taxon>Marinobacteraceae</taxon>
        <taxon>Marinobacter</taxon>
    </lineage>
</organism>
<evidence type="ECO:0000313" key="4">
    <source>
        <dbReference type="EMBL" id="ARM83010.1"/>
    </source>
</evidence>
<feature type="region of interest" description="Disordered" evidence="1">
    <location>
        <begin position="119"/>
        <end position="149"/>
    </location>
</feature>
<protein>
    <submittedName>
        <fullName evidence="4">Glycolate oxidase iron-sulfur subunit</fullName>
    </submittedName>
</protein>
<evidence type="ECO:0000313" key="5">
    <source>
        <dbReference type="EMBL" id="SFM04508.1"/>
    </source>
</evidence>
<dbReference type="RefSeq" id="WP_036208741.1">
    <property type="nucleotide sequence ID" value="NZ_CP020931.1"/>
</dbReference>
<feature type="region of interest" description="Disordered" evidence="1">
    <location>
        <begin position="69"/>
        <end position="103"/>
    </location>
</feature>
<feature type="signal peptide" evidence="2">
    <location>
        <begin position="1"/>
        <end position="20"/>
    </location>
</feature>
<sequence length="149" mass="17327">MPWRQAAVFVLLVIPAISSAQKMYTWVDEQGVAHFTDIKPGVREHKRVELRTPSLIPMRENITRGKRVSTINQQVNRSLEAGNGGGRTLSDKQEARERERKNARCKEYREKLDRIQKQLRAGYSNDQGNRLRRQRREVSQKLSRECLLG</sequence>
<keyword evidence="7" id="KW-1185">Reference proteome</keyword>
<reference evidence="5 7" key="1">
    <citation type="submission" date="2016-10" db="EMBL/GenBank/DDBJ databases">
        <authorList>
            <person name="Varghese N."/>
            <person name="Submissions S."/>
        </authorList>
    </citation>
    <scope>NUCLEOTIDE SEQUENCE [LARGE SCALE GENOMIC DNA]</scope>
    <source>
        <strain evidence="5 7">DSM 26291</strain>
    </source>
</reference>
<evidence type="ECO:0000256" key="2">
    <source>
        <dbReference type="SAM" id="SignalP"/>
    </source>
</evidence>
<dbReference type="InterPro" id="IPR025392">
    <property type="entry name" value="DUF4124"/>
</dbReference>
<dbReference type="EMBL" id="CP020931">
    <property type="protein sequence ID" value="ARM83010.1"/>
    <property type="molecule type" value="Genomic_DNA"/>
</dbReference>
<name>A0A1W6K6J5_9GAMM</name>
<evidence type="ECO:0000256" key="1">
    <source>
        <dbReference type="SAM" id="MobiDB-lite"/>
    </source>
</evidence>
<keyword evidence="2" id="KW-0732">Signal</keyword>
<feature type="domain" description="DUF4124" evidence="3">
    <location>
        <begin position="11"/>
        <end position="55"/>
    </location>
</feature>
<dbReference type="AlphaFoldDB" id="A0A1W6K6J5"/>
<feature type="chain" id="PRO_5043949346" evidence="2">
    <location>
        <begin position="21"/>
        <end position="149"/>
    </location>
</feature>
<evidence type="ECO:0000313" key="6">
    <source>
        <dbReference type="Proteomes" id="UP000193100"/>
    </source>
</evidence>
<dbReference type="GeneID" id="77254901"/>